<dbReference type="InterPro" id="IPR019926">
    <property type="entry name" value="Ribosomal_uL3_CS"/>
</dbReference>
<dbReference type="PANTHER" id="PTHR11229:SF8">
    <property type="entry name" value="LARGE RIBOSOMAL SUBUNIT PROTEIN UL3M"/>
    <property type="match status" value="1"/>
</dbReference>
<feature type="region of interest" description="Disordered" evidence="9">
    <location>
        <begin position="226"/>
        <end position="252"/>
    </location>
</feature>
<evidence type="ECO:0000256" key="1">
    <source>
        <dbReference type="ARBA" id="ARBA00004173"/>
    </source>
</evidence>
<evidence type="ECO:0000256" key="8">
    <source>
        <dbReference type="RuleBase" id="RU003905"/>
    </source>
</evidence>
<dbReference type="SUPFAM" id="SSF50447">
    <property type="entry name" value="Translation proteins"/>
    <property type="match status" value="1"/>
</dbReference>
<dbReference type="Proteomes" id="UP000799640">
    <property type="component" value="Unassembled WGS sequence"/>
</dbReference>
<keyword evidence="5" id="KW-0496">Mitochondrion</keyword>
<accession>A0A6G1HTD9</accession>
<comment type="subcellular location">
    <subcellularLocation>
        <location evidence="1">Mitochondrion</location>
    </subcellularLocation>
</comment>
<comment type="similarity">
    <text evidence="2 8">Belongs to the universal ribosomal protein uL3 family.</text>
</comment>
<evidence type="ECO:0000313" key="11">
    <source>
        <dbReference type="Proteomes" id="UP000799640"/>
    </source>
</evidence>
<dbReference type="AlphaFoldDB" id="A0A6G1HTD9"/>
<evidence type="ECO:0000256" key="5">
    <source>
        <dbReference type="ARBA" id="ARBA00023128"/>
    </source>
</evidence>
<dbReference type="InterPro" id="IPR000597">
    <property type="entry name" value="Ribosomal_uL3"/>
</dbReference>
<organism evidence="10 11">
    <name type="scientific">Trichodelitschia bisporula</name>
    <dbReference type="NCBI Taxonomy" id="703511"/>
    <lineage>
        <taxon>Eukaryota</taxon>
        <taxon>Fungi</taxon>
        <taxon>Dikarya</taxon>
        <taxon>Ascomycota</taxon>
        <taxon>Pezizomycotina</taxon>
        <taxon>Dothideomycetes</taxon>
        <taxon>Dothideomycetes incertae sedis</taxon>
        <taxon>Phaeotrichales</taxon>
        <taxon>Phaeotrichaceae</taxon>
        <taxon>Trichodelitschia</taxon>
    </lineage>
</organism>
<evidence type="ECO:0000256" key="7">
    <source>
        <dbReference type="ARBA" id="ARBA00035209"/>
    </source>
</evidence>
<reference evidence="10" key="1">
    <citation type="journal article" date="2020" name="Stud. Mycol.">
        <title>101 Dothideomycetes genomes: a test case for predicting lifestyles and emergence of pathogens.</title>
        <authorList>
            <person name="Haridas S."/>
            <person name="Albert R."/>
            <person name="Binder M."/>
            <person name="Bloem J."/>
            <person name="Labutti K."/>
            <person name="Salamov A."/>
            <person name="Andreopoulos B."/>
            <person name="Baker S."/>
            <person name="Barry K."/>
            <person name="Bills G."/>
            <person name="Bluhm B."/>
            <person name="Cannon C."/>
            <person name="Castanera R."/>
            <person name="Culley D."/>
            <person name="Daum C."/>
            <person name="Ezra D."/>
            <person name="Gonzalez J."/>
            <person name="Henrissat B."/>
            <person name="Kuo A."/>
            <person name="Liang C."/>
            <person name="Lipzen A."/>
            <person name="Lutzoni F."/>
            <person name="Magnuson J."/>
            <person name="Mondo S."/>
            <person name="Nolan M."/>
            <person name="Ohm R."/>
            <person name="Pangilinan J."/>
            <person name="Park H.-J."/>
            <person name="Ramirez L."/>
            <person name="Alfaro M."/>
            <person name="Sun H."/>
            <person name="Tritt A."/>
            <person name="Yoshinaga Y."/>
            <person name="Zwiers L.-H."/>
            <person name="Turgeon B."/>
            <person name="Goodwin S."/>
            <person name="Spatafora J."/>
            <person name="Crous P."/>
            <person name="Grigoriev I."/>
        </authorList>
    </citation>
    <scope>NUCLEOTIDE SEQUENCE</scope>
    <source>
        <strain evidence="10">CBS 262.69</strain>
    </source>
</reference>
<dbReference type="InterPro" id="IPR019927">
    <property type="entry name" value="Ribosomal_uL3_bac/org-type"/>
</dbReference>
<name>A0A6G1HTD9_9PEZI</name>
<dbReference type="InterPro" id="IPR009000">
    <property type="entry name" value="Transl_B-barrel_sf"/>
</dbReference>
<dbReference type="HAMAP" id="MF_01325_B">
    <property type="entry name" value="Ribosomal_uL3_B"/>
    <property type="match status" value="1"/>
</dbReference>
<dbReference type="GO" id="GO:0003735">
    <property type="term" value="F:structural constituent of ribosome"/>
    <property type="evidence" value="ECO:0007669"/>
    <property type="project" value="InterPro"/>
</dbReference>
<dbReference type="Gene3D" id="2.40.30.10">
    <property type="entry name" value="Translation factors"/>
    <property type="match status" value="1"/>
</dbReference>
<dbReference type="FunFam" id="3.30.160.810:FF:000001">
    <property type="entry name" value="50S ribosomal protein L3"/>
    <property type="match status" value="1"/>
</dbReference>
<evidence type="ECO:0000256" key="3">
    <source>
        <dbReference type="ARBA" id="ARBA00022946"/>
    </source>
</evidence>
<dbReference type="Pfam" id="PF00297">
    <property type="entry name" value="Ribosomal_L3"/>
    <property type="match status" value="1"/>
</dbReference>
<dbReference type="FunFam" id="2.40.30.10:FF:000004">
    <property type="entry name" value="50S ribosomal protein L3"/>
    <property type="match status" value="1"/>
</dbReference>
<protein>
    <recommendedName>
        <fullName evidence="7">Large ribosomal subunit protein uL3m</fullName>
    </recommendedName>
</protein>
<keyword evidence="11" id="KW-1185">Reference proteome</keyword>
<dbReference type="GO" id="GO:0005762">
    <property type="term" value="C:mitochondrial large ribosomal subunit"/>
    <property type="evidence" value="ECO:0007669"/>
    <property type="project" value="TreeGrafter"/>
</dbReference>
<dbReference type="GO" id="GO:0006412">
    <property type="term" value="P:translation"/>
    <property type="evidence" value="ECO:0007669"/>
    <property type="project" value="InterPro"/>
</dbReference>
<evidence type="ECO:0000256" key="4">
    <source>
        <dbReference type="ARBA" id="ARBA00022980"/>
    </source>
</evidence>
<keyword evidence="3" id="KW-0809">Transit peptide</keyword>
<dbReference type="PROSITE" id="PS00474">
    <property type="entry name" value="RIBOSOMAL_L3"/>
    <property type="match status" value="1"/>
</dbReference>
<evidence type="ECO:0000313" key="10">
    <source>
        <dbReference type="EMBL" id="KAF2399099.1"/>
    </source>
</evidence>
<evidence type="ECO:0000256" key="6">
    <source>
        <dbReference type="ARBA" id="ARBA00023274"/>
    </source>
</evidence>
<gene>
    <name evidence="10" type="ORF">EJ06DRAFT_543717</name>
</gene>
<evidence type="ECO:0000256" key="2">
    <source>
        <dbReference type="ARBA" id="ARBA00006540"/>
    </source>
</evidence>
<sequence length="335" mass="36119">MPPRPPLTWSSLPALALRPVPASLALRPVPTSLAPHTQTRGIRSILPVDLRLSRWDQDNPHAKSPTALSTDKALERKSYTLPHRTGVIARKKGMTAIYDPETGVRTPCTVLQLDRNQVVAVKTRKKHGYCAVQVGFGWRKPQNCTRPELGHYAKARVAPKEELHEFKVRNEEALLPVGALLGPSWFKEGQFVDTKSNTKGHGFTGGMKRHGFSGQPASHGNSLTHRAMGSAGGSQGSGSRVHPGKKMAGRMGNESHTIQNLKVLKVDEENGIIVVNGCVSGPKNCLVNIQDAKKKPWQATDLGLPTRPLSLETVVEEAVVAAAEPVGDAEVVAAA</sequence>
<proteinExistence type="inferred from homology"/>
<keyword evidence="6 8" id="KW-0687">Ribonucleoprotein</keyword>
<evidence type="ECO:0000256" key="9">
    <source>
        <dbReference type="SAM" id="MobiDB-lite"/>
    </source>
</evidence>
<dbReference type="Gene3D" id="3.30.160.810">
    <property type="match status" value="1"/>
</dbReference>
<dbReference type="PANTHER" id="PTHR11229">
    <property type="entry name" value="50S RIBOSOMAL PROTEIN L3"/>
    <property type="match status" value="1"/>
</dbReference>
<dbReference type="NCBIfam" id="TIGR03625">
    <property type="entry name" value="L3_bact"/>
    <property type="match status" value="1"/>
</dbReference>
<dbReference type="OrthoDB" id="274683at2759"/>
<keyword evidence="4 8" id="KW-0689">Ribosomal protein</keyword>
<dbReference type="EMBL" id="ML996698">
    <property type="protein sequence ID" value="KAF2399099.1"/>
    <property type="molecule type" value="Genomic_DNA"/>
</dbReference>